<feature type="coiled-coil region" evidence="1">
    <location>
        <begin position="111"/>
        <end position="161"/>
    </location>
</feature>
<dbReference type="GeneID" id="54558164"/>
<keyword evidence="3" id="KW-1185">Reference proteome</keyword>
<dbReference type="InterPro" id="IPR027796">
    <property type="entry name" value="OTT_1508_deam-like"/>
</dbReference>
<dbReference type="PANTHER" id="PTHR42037:SF1">
    <property type="match status" value="1"/>
</dbReference>
<organism evidence="2 3">
    <name type="scientific">Zasmidium cellare ATCC 36951</name>
    <dbReference type="NCBI Taxonomy" id="1080233"/>
    <lineage>
        <taxon>Eukaryota</taxon>
        <taxon>Fungi</taxon>
        <taxon>Dikarya</taxon>
        <taxon>Ascomycota</taxon>
        <taxon>Pezizomycotina</taxon>
        <taxon>Dothideomycetes</taxon>
        <taxon>Dothideomycetidae</taxon>
        <taxon>Mycosphaerellales</taxon>
        <taxon>Mycosphaerellaceae</taxon>
        <taxon>Zasmidium</taxon>
    </lineage>
</organism>
<reference evidence="2" key="1">
    <citation type="journal article" date="2020" name="Stud. Mycol.">
        <title>101 Dothideomycetes genomes: a test case for predicting lifestyles and emergence of pathogens.</title>
        <authorList>
            <person name="Haridas S."/>
            <person name="Albert R."/>
            <person name="Binder M."/>
            <person name="Bloem J."/>
            <person name="Labutti K."/>
            <person name="Salamov A."/>
            <person name="Andreopoulos B."/>
            <person name="Baker S."/>
            <person name="Barry K."/>
            <person name="Bills G."/>
            <person name="Bluhm B."/>
            <person name="Cannon C."/>
            <person name="Castanera R."/>
            <person name="Culley D."/>
            <person name="Daum C."/>
            <person name="Ezra D."/>
            <person name="Gonzalez J."/>
            <person name="Henrissat B."/>
            <person name="Kuo A."/>
            <person name="Liang C."/>
            <person name="Lipzen A."/>
            <person name="Lutzoni F."/>
            <person name="Magnuson J."/>
            <person name="Mondo S."/>
            <person name="Nolan M."/>
            <person name="Ohm R."/>
            <person name="Pangilinan J."/>
            <person name="Park H.-J."/>
            <person name="Ramirez L."/>
            <person name="Alfaro M."/>
            <person name="Sun H."/>
            <person name="Tritt A."/>
            <person name="Yoshinaga Y."/>
            <person name="Zwiers L.-H."/>
            <person name="Turgeon B."/>
            <person name="Goodwin S."/>
            <person name="Spatafora J."/>
            <person name="Crous P."/>
            <person name="Grigoriev I."/>
        </authorList>
    </citation>
    <scope>NUCLEOTIDE SEQUENCE</scope>
    <source>
        <strain evidence="2">ATCC 36951</strain>
    </source>
</reference>
<evidence type="ECO:0000313" key="2">
    <source>
        <dbReference type="EMBL" id="KAF2170530.1"/>
    </source>
</evidence>
<dbReference type="RefSeq" id="XP_033671419.1">
    <property type="nucleotide sequence ID" value="XM_033804892.1"/>
</dbReference>
<dbReference type="PANTHER" id="PTHR42037">
    <property type="match status" value="1"/>
</dbReference>
<dbReference type="OrthoDB" id="3251507at2759"/>
<gene>
    <name evidence="2" type="ORF">M409DRAFT_19350</name>
</gene>
<dbReference type="EMBL" id="ML993585">
    <property type="protein sequence ID" value="KAF2170530.1"/>
    <property type="molecule type" value="Genomic_DNA"/>
</dbReference>
<dbReference type="Proteomes" id="UP000799537">
    <property type="component" value="Unassembled WGS sequence"/>
</dbReference>
<proteinExistence type="predicted"/>
<keyword evidence="1" id="KW-0175">Coiled coil</keyword>
<accession>A0A6A6CWF4</accession>
<dbReference type="AlphaFoldDB" id="A0A6A6CWF4"/>
<dbReference type="Pfam" id="PF14441">
    <property type="entry name" value="OTT_1508_deam"/>
    <property type="match status" value="1"/>
</dbReference>
<sequence>MSQPGSSNALIQDLYDDTEDLHKLLVLKCTTQCVEKDYHKFATSQPHRKLPNDEFRPWRRYLDKLSYLCDFERAGHTVAGVIAHAGRRGKTLTFATNCSQGRIRDMMLDHIKFVLRELEGSRETIDELVEKIAIESIELSRRKAEDYGDKLKRELKRIEKQIPKTANSNGTAHIYASRKASSLIVVVERKMLNSALNLLQGASSDPQRLCSTAAEILSRPEYAYLKKATGSRYINVRHFLGRLRSWHVASRYVVRYSKKFSRQIGGARVELLPHDMFHRGQTVTLPSNADDVLLWILGKHKQHFLPSLKGKLDFASGFLEKNCNTTSVTIIHAEAALAQWAYMNEIDFIFGDRYIGCSKPSCYACDMYLSRHPGDFVQRPRHGNSWFKWCPPRLIEKPDDRTTSRILRAMAVDIQEDLDATLAGKDLGKRQPFESTSGIETTIRRIHEAMTLQGDV</sequence>
<protein>
    <submittedName>
        <fullName evidence="2">Uncharacterized protein</fullName>
    </submittedName>
</protein>
<evidence type="ECO:0000256" key="1">
    <source>
        <dbReference type="SAM" id="Coils"/>
    </source>
</evidence>
<name>A0A6A6CWF4_ZASCE</name>
<evidence type="ECO:0000313" key="3">
    <source>
        <dbReference type="Proteomes" id="UP000799537"/>
    </source>
</evidence>